<accession>A0A292YU76</accession>
<dbReference type="InterPro" id="IPR052354">
    <property type="entry name" value="Cell_Wall_Dynamics_Protein"/>
</dbReference>
<evidence type="ECO:0000313" key="3">
    <source>
        <dbReference type="EMBL" id="GAX92050.1"/>
    </source>
</evidence>
<dbReference type="Pfam" id="PF08239">
    <property type="entry name" value="SH3_3"/>
    <property type="match status" value="2"/>
</dbReference>
<gene>
    <name evidence="3" type="ORF">EFBL_3741</name>
</gene>
<dbReference type="Pfam" id="PF01832">
    <property type="entry name" value="Glucosaminidase"/>
    <property type="match status" value="1"/>
</dbReference>
<dbReference type="PANTHER" id="PTHR34408:SF1">
    <property type="entry name" value="GLYCOSYL HYDROLASE FAMILY 19 DOMAIN-CONTAINING PROTEIN HI_1415"/>
    <property type="match status" value="1"/>
</dbReference>
<name>A0A292YU76_9BACL</name>
<dbReference type="EMBL" id="BDUF01000121">
    <property type="protein sequence ID" value="GAX92050.1"/>
    <property type="molecule type" value="Genomic_DNA"/>
</dbReference>
<dbReference type="SUPFAM" id="SSF55383">
    <property type="entry name" value="Copper amine oxidase, domain N"/>
    <property type="match status" value="1"/>
</dbReference>
<dbReference type="Proteomes" id="UP000217785">
    <property type="component" value="Unassembled WGS sequence"/>
</dbReference>
<dbReference type="RefSeq" id="WP_096184448.1">
    <property type="nucleotide sequence ID" value="NZ_BDUF01000121.1"/>
</dbReference>
<protein>
    <recommendedName>
        <fullName evidence="2">SH3b domain-containing protein</fullName>
    </recommendedName>
</protein>
<organism evidence="3 4">
    <name type="scientific">Effusibacillus lacus</name>
    <dbReference type="NCBI Taxonomy" id="1348429"/>
    <lineage>
        <taxon>Bacteria</taxon>
        <taxon>Bacillati</taxon>
        <taxon>Bacillota</taxon>
        <taxon>Bacilli</taxon>
        <taxon>Bacillales</taxon>
        <taxon>Alicyclobacillaceae</taxon>
        <taxon>Effusibacillus</taxon>
    </lineage>
</organism>
<dbReference type="SMART" id="SM00287">
    <property type="entry name" value="SH3b"/>
    <property type="match status" value="2"/>
</dbReference>
<sequence length="575" mass="63257">MRRRGNRRSERKIPFVILALSTILASTGVPFGAATAYGAEGKQVNTVQQGVINDIVNLRQGPGTTFSILTTLPPGTVVELLQKNQDNWWQVRVNGQTGWVFGEYVVPKTPADQTVLRIEQHPKDPNFYEVKDGKLYHVLGTPEKRSASFLVGTAPSFLRTGAVYVRDANYQFYRRDPDGDKKVGTHVPAYVTLDLRYQAPISAADIDRFISSSRPNSPLVGKGQIFLNAQKQYGVNALYLASHAIHESDFGLSQIARDKNNLFGYMAYDSDPYGSSAYFKTMEDSILYEAYFVATQYLSPSGKWYQKASTLDGMNVYYATDPYWAEKIAGIMERIRPYNAKDYANSRPLPIVAAKPAGPVQEPIDTTLAQAFPAGTFAVTSEEVNFRALPSTSAQKYGMLPGGQKVTVLGKSKKNWYQVKVNDQIGWVFGDYITGIAVANPVQDPSGVLGSRSGLPGSSNVITVWLDGELLSFDQPPIKTNDRVLVPLRVIFEKLGSKVEWEGSTQTVTAVKGKTIVTLQVGSKVAKKDGKSIPLDVEPITLNDRTLVPVRFVSEALGAKVEWDGAANRVNIFTK</sequence>
<dbReference type="Pfam" id="PF07833">
    <property type="entry name" value="Cu_amine_oxidN1"/>
    <property type="match status" value="1"/>
</dbReference>
<dbReference type="Gene3D" id="2.30.30.40">
    <property type="entry name" value="SH3 Domains"/>
    <property type="match status" value="2"/>
</dbReference>
<dbReference type="InterPro" id="IPR036028">
    <property type="entry name" value="SH3-like_dom_sf"/>
</dbReference>
<evidence type="ECO:0000313" key="4">
    <source>
        <dbReference type="Proteomes" id="UP000217785"/>
    </source>
</evidence>
<feature type="domain" description="SH3b" evidence="2">
    <location>
        <begin position="46"/>
        <end position="109"/>
    </location>
</feature>
<evidence type="ECO:0000256" key="1">
    <source>
        <dbReference type="SAM" id="SignalP"/>
    </source>
</evidence>
<dbReference type="InterPro" id="IPR002901">
    <property type="entry name" value="MGlyc_endo_b_GlcNAc-like_dom"/>
</dbReference>
<dbReference type="GO" id="GO:0004040">
    <property type="term" value="F:amidase activity"/>
    <property type="evidence" value="ECO:0007669"/>
    <property type="project" value="InterPro"/>
</dbReference>
<dbReference type="SMART" id="SM00047">
    <property type="entry name" value="LYZ2"/>
    <property type="match status" value="1"/>
</dbReference>
<reference evidence="4" key="1">
    <citation type="submission" date="2017-07" db="EMBL/GenBank/DDBJ databases">
        <title>Draft genome sequence of Effusibacillus lacus strain skLN1.</title>
        <authorList>
            <person name="Watanabe M."/>
            <person name="Kojima H."/>
            <person name="Fukui M."/>
        </authorList>
    </citation>
    <scope>NUCLEOTIDE SEQUENCE [LARGE SCALE GENOMIC DNA]</scope>
    <source>
        <strain evidence="4">skLN1</strain>
    </source>
</reference>
<dbReference type="Gene3D" id="1.10.530.10">
    <property type="match status" value="1"/>
</dbReference>
<dbReference type="InterPro" id="IPR036582">
    <property type="entry name" value="Mao_N_sf"/>
</dbReference>
<feature type="domain" description="SH3b" evidence="2">
    <location>
        <begin position="374"/>
        <end position="437"/>
    </location>
</feature>
<evidence type="ECO:0000259" key="2">
    <source>
        <dbReference type="PROSITE" id="PS51781"/>
    </source>
</evidence>
<dbReference type="OrthoDB" id="9816557at2"/>
<dbReference type="InterPro" id="IPR012854">
    <property type="entry name" value="Cu_amine_oxidase-like_N"/>
</dbReference>
<feature type="chain" id="PRO_5039398029" description="SH3b domain-containing protein" evidence="1">
    <location>
        <begin position="33"/>
        <end position="575"/>
    </location>
</feature>
<proteinExistence type="predicted"/>
<dbReference type="Gene3D" id="3.30.457.10">
    <property type="entry name" value="Copper amine oxidase-like, N-terminal domain"/>
    <property type="match status" value="1"/>
</dbReference>
<keyword evidence="4" id="KW-1185">Reference proteome</keyword>
<dbReference type="PROSITE" id="PS51781">
    <property type="entry name" value="SH3B"/>
    <property type="match status" value="2"/>
</dbReference>
<keyword evidence="1" id="KW-0732">Signal</keyword>
<dbReference type="PANTHER" id="PTHR34408">
    <property type="entry name" value="FAMILY PROTEIN, PUTATIVE-RELATED"/>
    <property type="match status" value="1"/>
</dbReference>
<feature type="signal peptide" evidence="1">
    <location>
        <begin position="1"/>
        <end position="32"/>
    </location>
</feature>
<dbReference type="SUPFAM" id="SSF50044">
    <property type="entry name" value="SH3-domain"/>
    <property type="match status" value="2"/>
</dbReference>
<dbReference type="InterPro" id="IPR003646">
    <property type="entry name" value="SH3-like_bac-type"/>
</dbReference>
<comment type="caution">
    <text evidence="3">The sequence shown here is derived from an EMBL/GenBank/DDBJ whole genome shotgun (WGS) entry which is preliminary data.</text>
</comment>
<dbReference type="AlphaFoldDB" id="A0A292YU76"/>